<feature type="non-terminal residue" evidence="2">
    <location>
        <position position="300"/>
    </location>
</feature>
<evidence type="ECO:0000313" key="2">
    <source>
        <dbReference type="EMBL" id="GBN80396.1"/>
    </source>
</evidence>
<name>A0A4Y2RYG7_ARAVE</name>
<keyword evidence="3" id="KW-1185">Reference proteome</keyword>
<dbReference type="OrthoDB" id="10412606at2759"/>
<organism evidence="2 3">
    <name type="scientific">Araneus ventricosus</name>
    <name type="common">Orbweaver spider</name>
    <name type="synonym">Epeira ventricosa</name>
    <dbReference type="NCBI Taxonomy" id="182803"/>
    <lineage>
        <taxon>Eukaryota</taxon>
        <taxon>Metazoa</taxon>
        <taxon>Ecdysozoa</taxon>
        <taxon>Arthropoda</taxon>
        <taxon>Chelicerata</taxon>
        <taxon>Arachnida</taxon>
        <taxon>Araneae</taxon>
        <taxon>Araneomorphae</taxon>
        <taxon>Entelegynae</taxon>
        <taxon>Araneoidea</taxon>
        <taxon>Araneidae</taxon>
        <taxon>Araneus</taxon>
    </lineage>
</organism>
<comment type="caution">
    <text evidence="2">The sequence shown here is derived from an EMBL/GenBank/DDBJ whole genome shotgun (WGS) entry which is preliminary data.</text>
</comment>
<keyword evidence="1" id="KW-0472">Membrane</keyword>
<dbReference type="EMBL" id="BGPR01018879">
    <property type="protein sequence ID" value="GBN80396.1"/>
    <property type="molecule type" value="Genomic_DNA"/>
</dbReference>
<evidence type="ECO:0000256" key="1">
    <source>
        <dbReference type="SAM" id="Phobius"/>
    </source>
</evidence>
<keyword evidence="1" id="KW-0812">Transmembrane</keyword>
<keyword evidence="1" id="KW-1133">Transmembrane helix</keyword>
<gene>
    <name evidence="2" type="ORF">AVEN_270759_1</name>
</gene>
<accession>A0A4Y2RYG7</accession>
<feature type="transmembrane region" description="Helical" evidence="1">
    <location>
        <begin position="208"/>
        <end position="231"/>
    </location>
</feature>
<reference evidence="2 3" key="1">
    <citation type="journal article" date="2019" name="Sci. Rep.">
        <title>Orb-weaving spider Araneus ventricosus genome elucidates the spidroin gene catalogue.</title>
        <authorList>
            <person name="Kono N."/>
            <person name="Nakamura H."/>
            <person name="Ohtoshi R."/>
            <person name="Moran D.A.P."/>
            <person name="Shinohara A."/>
            <person name="Yoshida Y."/>
            <person name="Fujiwara M."/>
            <person name="Mori M."/>
            <person name="Tomita M."/>
            <person name="Arakawa K."/>
        </authorList>
    </citation>
    <scope>NUCLEOTIDE SEQUENCE [LARGE SCALE GENOMIC DNA]</scope>
</reference>
<feature type="transmembrane region" description="Helical" evidence="1">
    <location>
        <begin position="164"/>
        <end position="188"/>
    </location>
</feature>
<dbReference type="Proteomes" id="UP000499080">
    <property type="component" value="Unassembled WGS sequence"/>
</dbReference>
<protein>
    <submittedName>
        <fullName evidence="2">Uncharacterized protein</fullName>
    </submittedName>
</protein>
<sequence>MSVWRRPLLSWNQEWRLSLPDRVARPAVLGDECNEIGLKFSPNYYLSTTVEYLIQQFSPTGYKFLTHTNIFPEDPSFGILKYGDPYFQSWSDSLVKVTILENNWLTSSKAKCASALDHIFGHCLHINNMDNDSQTLSDLASLSPFHMFCYTVIRRCLEIISLYLVRWLPLGSLFGLLSSSCALIWIYFTKRWKPMKEKAAAKGVSENFFLILLVFLCCTAVCLSFLVSFGLELVAGGIIDSQLAGFFKGLHSSIIEKVFYQNNSRSTVYDLFYFHCLRKTLFDLEKLEMQRSIPRNTEER</sequence>
<proteinExistence type="predicted"/>
<evidence type="ECO:0000313" key="3">
    <source>
        <dbReference type="Proteomes" id="UP000499080"/>
    </source>
</evidence>
<dbReference type="AlphaFoldDB" id="A0A4Y2RYG7"/>